<accession>A0ABV7X2Z3</accession>
<proteinExistence type="predicted"/>
<dbReference type="CDD" id="cd01399">
    <property type="entry name" value="GlcN6P_deaminase"/>
    <property type="match status" value="1"/>
</dbReference>
<dbReference type="EC" id="3.5.99.6" evidence="2"/>
<keyword evidence="5" id="KW-1185">Reference proteome</keyword>
<evidence type="ECO:0000313" key="4">
    <source>
        <dbReference type="EMBL" id="MFC3705494.1"/>
    </source>
</evidence>
<dbReference type="PANTHER" id="PTHR11280">
    <property type="entry name" value="GLUCOSAMINE-6-PHOSPHATE ISOMERASE"/>
    <property type="match status" value="1"/>
</dbReference>
<evidence type="ECO:0000256" key="2">
    <source>
        <dbReference type="NCBIfam" id="TIGR00502"/>
    </source>
</evidence>
<dbReference type="GO" id="GO:0004342">
    <property type="term" value="F:glucosamine-6-phosphate deaminase activity"/>
    <property type="evidence" value="ECO:0007669"/>
    <property type="project" value="UniProtKB-EC"/>
</dbReference>
<dbReference type="InterPro" id="IPR018321">
    <property type="entry name" value="Glucosamine6P_isomerase_CS"/>
</dbReference>
<protein>
    <recommendedName>
        <fullName evidence="2">Glucosamine-6-phosphate deaminase</fullName>
        <ecNumber evidence="2">3.5.99.6</ecNumber>
    </recommendedName>
</protein>
<evidence type="ECO:0000313" key="5">
    <source>
        <dbReference type="Proteomes" id="UP001595613"/>
    </source>
</evidence>
<dbReference type="InterPro" id="IPR004547">
    <property type="entry name" value="Glucosamine6P_isomerase"/>
</dbReference>
<organism evidence="4 5">
    <name type="scientific">Devosia honganensis</name>
    <dbReference type="NCBI Taxonomy" id="1610527"/>
    <lineage>
        <taxon>Bacteria</taxon>
        <taxon>Pseudomonadati</taxon>
        <taxon>Pseudomonadota</taxon>
        <taxon>Alphaproteobacteria</taxon>
        <taxon>Hyphomicrobiales</taxon>
        <taxon>Devosiaceae</taxon>
        <taxon>Devosia</taxon>
    </lineage>
</organism>
<sequence length="242" mass="25550">MTKPEFRVLPNAAEIASAVAAHIAQTLKAKPATTLGLATGNTFVPIYAALIDLYRQNGFSFAEAASFNLDEYVGLPKNHPASFRAYMRQRLFDHVDLPAERAMLPETEGDLAADCAAYEAAIAARGGIDLQLLGIGRNGHIGFNEPGSPFDSRTRVVELAQSTIEANKGDFPPGELPPSSAVTMGIGTIVDAREIVLVATGANKAAALTRAFNAPKDVDCPASALQDHPHVIIYCDPAALPA</sequence>
<dbReference type="PROSITE" id="PS01161">
    <property type="entry name" value="GLC_GALNAC_ISOMERASE"/>
    <property type="match status" value="1"/>
</dbReference>
<dbReference type="NCBIfam" id="TIGR00502">
    <property type="entry name" value="nagB"/>
    <property type="match status" value="1"/>
</dbReference>
<dbReference type="RefSeq" id="WP_380097339.1">
    <property type="nucleotide sequence ID" value="NZ_JBHRYD010000010.1"/>
</dbReference>
<name>A0ABV7X2Z3_9HYPH</name>
<reference evidence="5" key="1">
    <citation type="journal article" date="2019" name="Int. J. Syst. Evol. Microbiol.">
        <title>The Global Catalogue of Microorganisms (GCM) 10K type strain sequencing project: providing services to taxonomists for standard genome sequencing and annotation.</title>
        <authorList>
            <consortium name="The Broad Institute Genomics Platform"/>
            <consortium name="The Broad Institute Genome Sequencing Center for Infectious Disease"/>
            <person name="Wu L."/>
            <person name="Ma J."/>
        </authorList>
    </citation>
    <scope>NUCLEOTIDE SEQUENCE [LARGE SCALE GENOMIC DNA]</scope>
    <source>
        <strain evidence="5">KCTC 42281</strain>
    </source>
</reference>
<dbReference type="SUPFAM" id="SSF100950">
    <property type="entry name" value="NagB/RpiA/CoA transferase-like"/>
    <property type="match status" value="1"/>
</dbReference>
<dbReference type="PANTHER" id="PTHR11280:SF5">
    <property type="entry name" value="GLUCOSAMINE-6-PHOSPHATE ISOMERASE"/>
    <property type="match status" value="1"/>
</dbReference>
<feature type="domain" description="Glucosamine/galactosamine-6-phosphate isomerase" evidence="3">
    <location>
        <begin position="12"/>
        <end position="227"/>
    </location>
</feature>
<evidence type="ECO:0000259" key="3">
    <source>
        <dbReference type="Pfam" id="PF01182"/>
    </source>
</evidence>
<dbReference type="EMBL" id="JBHRYD010000010">
    <property type="protein sequence ID" value="MFC3705494.1"/>
    <property type="molecule type" value="Genomic_DNA"/>
</dbReference>
<dbReference type="Pfam" id="PF01182">
    <property type="entry name" value="Glucosamine_iso"/>
    <property type="match status" value="1"/>
</dbReference>
<comment type="caution">
    <text evidence="4">The sequence shown here is derived from an EMBL/GenBank/DDBJ whole genome shotgun (WGS) entry which is preliminary data.</text>
</comment>
<gene>
    <name evidence="4" type="primary">nagB</name>
    <name evidence="4" type="ORF">ACFOOL_12070</name>
</gene>
<dbReference type="InterPro" id="IPR037171">
    <property type="entry name" value="NagB/RpiA_transferase-like"/>
</dbReference>
<keyword evidence="1 4" id="KW-0378">Hydrolase</keyword>
<dbReference type="Proteomes" id="UP001595613">
    <property type="component" value="Unassembled WGS sequence"/>
</dbReference>
<evidence type="ECO:0000256" key="1">
    <source>
        <dbReference type="ARBA" id="ARBA00022801"/>
    </source>
</evidence>
<dbReference type="InterPro" id="IPR006148">
    <property type="entry name" value="Glc/Gal-6P_isomerase"/>
</dbReference>
<dbReference type="Gene3D" id="3.40.50.1360">
    <property type="match status" value="1"/>
</dbReference>